<dbReference type="Proteomes" id="UP000828048">
    <property type="component" value="Chromosome 6"/>
</dbReference>
<evidence type="ECO:0000313" key="1">
    <source>
        <dbReference type="EMBL" id="KAH7837089.1"/>
    </source>
</evidence>
<sequence>MRKQKLLFMMLQKDDAYDEDEGETSDHFLLEGFQGKKDIEVSPEEKKDLTKSCAGRSCDMGTDSPFTQWVETKVGV</sequence>
<proteinExistence type="predicted"/>
<dbReference type="EMBL" id="CM037156">
    <property type="protein sequence ID" value="KAH7837089.1"/>
    <property type="molecule type" value="Genomic_DNA"/>
</dbReference>
<comment type="caution">
    <text evidence="1">The sequence shown here is derived from an EMBL/GenBank/DDBJ whole genome shotgun (WGS) entry which is preliminary data.</text>
</comment>
<protein>
    <submittedName>
        <fullName evidence="1">Uncharacterized protein</fullName>
    </submittedName>
</protein>
<name>A0ACB7X9N7_9ERIC</name>
<organism evidence="1 2">
    <name type="scientific">Vaccinium darrowii</name>
    <dbReference type="NCBI Taxonomy" id="229202"/>
    <lineage>
        <taxon>Eukaryota</taxon>
        <taxon>Viridiplantae</taxon>
        <taxon>Streptophyta</taxon>
        <taxon>Embryophyta</taxon>
        <taxon>Tracheophyta</taxon>
        <taxon>Spermatophyta</taxon>
        <taxon>Magnoliopsida</taxon>
        <taxon>eudicotyledons</taxon>
        <taxon>Gunneridae</taxon>
        <taxon>Pentapetalae</taxon>
        <taxon>asterids</taxon>
        <taxon>Ericales</taxon>
        <taxon>Ericaceae</taxon>
        <taxon>Vaccinioideae</taxon>
        <taxon>Vaccinieae</taxon>
        <taxon>Vaccinium</taxon>
    </lineage>
</organism>
<accession>A0ACB7X9N7</accession>
<gene>
    <name evidence="1" type="ORF">Vadar_009379</name>
</gene>
<reference evidence="1 2" key="1">
    <citation type="journal article" date="2021" name="Hortic Res">
        <title>High-quality reference genome and annotation aids understanding of berry development for evergreen blueberry (Vaccinium darrowii).</title>
        <authorList>
            <person name="Yu J."/>
            <person name="Hulse-Kemp A.M."/>
            <person name="Babiker E."/>
            <person name="Staton M."/>
        </authorList>
    </citation>
    <scope>NUCLEOTIDE SEQUENCE [LARGE SCALE GENOMIC DNA]</scope>
    <source>
        <strain evidence="2">cv. NJ 8807/NJ 8810</strain>
        <tissue evidence="1">Young leaf</tissue>
    </source>
</reference>
<evidence type="ECO:0000313" key="2">
    <source>
        <dbReference type="Proteomes" id="UP000828048"/>
    </source>
</evidence>
<keyword evidence="2" id="KW-1185">Reference proteome</keyword>